<dbReference type="GO" id="GO:0016705">
    <property type="term" value="F:oxidoreductase activity, acting on paired donors, with incorporation or reduction of molecular oxygen"/>
    <property type="evidence" value="ECO:0007669"/>
    <property type="project" value="InterPro"/>
</dbReference>
<keyword evidence="8" id="KW-1133">Transmembrane helix</keyword>
<feature type="transmembrane region" description="Helical" evidence="8">
    <location>
        <begin position="15"/>
        <end position="32"/>
    </location>
</feature>
<sequence>MDVLLVRMRESGPTVWAALGAVFIAVLLRVLIVPRDSREPPYIDPKVPLIGHLISLYRDGARYFTTLDEEYNKGVYTIPIMGARMYVVGSPEWSIAVQKHWSSVDMYSLTARALKTLMGLNKASMDIIMHNLYGDKQETSDNVIFVLKDVMLKALTPGKDLDELNYNLLKNYEPRFNNLAQGGKPQKMMFWAWTRQEISEASMASAYGPDNPVAREPTLVADFWTFDATSASLMMPFPSIFARKGHLARWRFINGFVDYAVRGAYKDAATLIKVRAKESLARGIAIDQYGQMESNFAPGLLSNTVPSIFWLISRVFEDPALLVEIRAEIDQCIEEREGNKRALNVAKLQTQCPLFASVFFETLRTVSPLNNYRYVREDTVITNNKTNESYLLKKGNLVQLASTVLHARPSVWGKDADSFNSRRFLPVVNRARAGPGMDGKPIDPATPFRDANGKMHSGSFRPFGGGIHLCPGRFFAQTGVQSAAALFITGFEIESEPGKYVPPPFRNAKGFMFLSVIKPERDVEVMLKRREGFENTEWEFNLSDSSN</sequence>
<dbReference type="InterPro" id="IPR002403">
    <property type="entry name" value="Cyt_P450_E_grp-IV"/>
</dbReference>
<dbReference type="GO" id="GO:0005506">
    <property type="term" value="F:iron ion binding"/>
    <property type="evidence" value="ECO:0007669"/>
    <property type="project" value="InterPro"/>
</dbReference>
<keyword evidence="5 7" id="KW-0503">Monooxygenase</keyword>
<dbReference type="CDD" id="cd11040">
    <property type="entry name" value="CYP7_CYP8-like"/>
    <property type="match status" value="1"/>
</dbReference>
<dbReference type="OrthoDB" id="1470350at2759"/>
<comment type="similarity">
    <text evidence="2 7">Belongs to the cytochrome P450 family.</text>
</comment>
<feature type="binding site" description="axial binding residue" evidence="6">
    <location>
        <position position="470"/>
    </location>
    <ligand>
        <name>heme</name>
        <dbReference type="ChEBI" id="CHEBI:30413"/>
    </ligand>
    <ligandPart>
        <name>Fe</name>
        <dbReference type="ChEBI" id="CHEBI:18248"/>
    </ligandPart>
</feature>
<dbReference type="PROSITE" id="PS00086">
    <property type="entry name" value="CYTOCHROME_P450"/>
    <property type="match status" value="1"/>
</dbReference>
<evidence type="ECO:0000256" key="8">
    <source>
        <dbReference type="SAM" id="Phobius"/>
    </source>
</evidence>
<dbReference type="InterPro" id="IPR053007">
    <property type="entry name" value="CYP450_monoxygenase_sec-met"/>
</dbReference>
<evidence type="ECO:0000256" key="7">
    <source>
        <dbReference type="RuleBase" id="RU000461"/>
    </source>
</evidence>
<dbReference type="Pfam" id="PF00067">
    <property type="entry name" value="p450"/>
    <property type="match status" value="1"/>
</dbReference>
<keyword evidence="8" id="KW-0812">Transmembrane</keyword>
<keyword evidence="6 7" id="KW-0349">Heme</keyword>
<dbReference type="STRING" id="490622.A0A395NJK6"/>
<dbReference type="SUPFAM" id="SSF48264">
    <property type="entry name" value="Cytochrome P450"/>
    <property type="match status" value="1"/>
</dbReference>
<keyword evidence="7" id="KW-0560">Oxidoreductase</keyword>
<keyword evidence="10" id="KW-1185">Reference proteome</keyword>
<keyword evidence="4 6" id="KW-0408">Iron</keyword>
<comment type="cofactor">
    <cofactor evidence="1 6">
        <name>heme</name>
        <dbReference type="ChEBI" id="CHEBI:30413"/>
    </cofactor>
</comment>
<keyword evidence="8" id="KW-0472">Membrane</keyword>
<dbReference type="AlphaFoldDB" id="A0A395NJK6"/>
<proteinExistence type="inferred from homology"/>
<evidence type="ECO:0000313" key="9">
    <source>
        <dbReference type="EMBL" id="RFU76094.1"/>
    </source>
</evidence>
<evidence type="ECO:0000256" key="3">
    <source>
        <dbReference type="ARBA" id="ARBA00022723"/>
    </source>
</evidence>
<dbReference type="InterPro" id="IPR017972">
    <property type="entry name" value="Cyt_P450_CS"/>
</dbReference>
<dbReference type="InterPro" id="IPR036396">
    <property type="entry name" value="Cyt_P450_sf"/>
</dbReference>
<protein>
    <submittedName>
        <fullName evidence="9">Cytochrome p450</fullName>
    </submittedName>
</protein>
<dbReference type="InterPro" id="IPR001128">
    <property type="entry name" value="Cyt_P450"/>
</dbReference>
<dbReference type="PRINTS" id="PR00465">
    <property type="entry name" value="EP450IV"/>
</dbReference>
<comment type="caution">
    <text evidence="9">The sequence shown here is derived from an EMBL/GenBank/DDBJ whole genome shotgun (WGS) entry which is preliminary data.</text>
</comment>
<dbReference type="PANTHER" id="PTHR47582:SF1">
    <property type="entry name" value="P450, PUTATIVE (EUROFUNG)-RELATED"/>
    <property type="match status" value="1"/>
</dbReference>
<evidence type="ECO:0000256" key="4">
    <source>
        <dbReference type="ARBA" id="ARBA00023004"/>
    </source>
</evidence>
<evidence type="ECO:0000256" key="2">
    <source>
        <dbReference type="ARBA" id="ARBA00010617"/>
    </source>
</evidence>
<evidence type="ECO:0000256" key="1">
    <source>
        <dbReference type="ARBA" id="ARBA00001971"/>
    </source>
</evidence>
<name>A0A395NJK6_TRIAR</name>
<gene>
    <name evidence="9" type="ORF">TARUN_6166</name>
</gene>
<keyword evidence="3 6" id="KW-0479">Metal-binding</keyword>
<dbReference type="PANTHER" id="PTHR47582">
    <property type="entry name" value="P450, PUTATIVE (EUROFUNG)-RELATED"/>
    <property type="match status" value="1"/>
</dbReference>
<organism evidence="9 10">
    <name type="scientific">Trichoderma arundinaceum</name>
    <dbReference type="NCBI Taxonomy" id="490622"/>
    <lineage>
        <taxon>Eukaryota</taxon>
        <taxon>Fungi</taxon>
        <taxon>Dikarya</taxon>
        <taxon>Ascomycota</taxon>
        <taxon>Pezizomycotina</taxon>
        <taxon>Sordariomycetes</taxon>
        <taxon>Hypocreomycetidae</taxon>
        <taxon>Hypocreales</taxon>
        <taxon>Hypocreaceae</taxon>
        <taxon>Trichoderma</taxon>
    </lineage>
</organism>
<dbReference type="GO" id="GO:0020037">
    <property type="term" value="F:heme binding"/>
    <property type="evidence" value="ECO:0007669"/>
    <property type="project" value="InterPro"/>
</dbReference>
<evidence type="ECO:0000256" key="6">
    <source>
        <dbReference type="PIRSR" id="PIRSR602403-1"/>
    </source>
</evidence>
<accession>A0A395NJK6</accession>
<reference evidence="9 10" key="1">
    <citation type="journal article" date="2018" name="PLoS Pathog.">
        <title>Evolution of structural diversity of trichothecenes, a family of toxins produced by plant pathogenic and entomopathogenic fungi.</title>
        <authorList>
            <person name="Proctor R.H."/>
            <person name="McCormick S.P."/>
            <person name="Kim H.S."/>
            <person name="Cardoza R.E."/>
            <person name="Stanley A.M."/>
            <person name="Lindo L."/>
            <person name="Kelly A."/>
            <person name="Brown D.W."/>
            <person name="Lee T."/>
            <person name="Vaughan M.M."/>
            <person name="Alexander N.J."/>
            <person name="Busman M."/>
            <person name="Gutierrez S."/>
        </authorList>
    </citation>
    <scope>NUCLEOTIDE SEQUENCE [LARGE SCALE GENOMIC DNA]</scope>
    <source>
        <strain evidence="9 10">IBT 40837</strain>
    </source>
</reference>
<evidence type="ECO:0000313" key="10">
    <source>
        <dbReference type="Proteomes" id="UP000266272"/>
    </source>
</evidence>
<dbReference type="GO" id="GO:0004497">
    <property type="term" value="F:monooxygenase activity"/>
    <property type="evidence" value="ECO:0007669"/>
    <property type="project" value="UniProtKB-KW"/>
</dbReference>
<evidence type="ECO:0000256" key="5">
    <source>
        <dbReference type="ARBA" id="ARBA00023033"/>
    </source>
</evidence>
<dbReference type="Proteomes" id="UP000266272">
    <property type="component" value="Unassembled WGS sequence"/>
</dbReference>
<dbReference type="Gene3D" id="1.10.630.10">
    <property type="entry name" value="Cytochrome P450"/>
    <property type="match status" value="1"/>
</dbReference>
<dbReference type="EMBL" id="PXOA01000382">
    <property type="protein sequence ID" value="RFU76094.1"/>
    <property type="molecule type" value="Genomic_DNA"/>
</dbReference>